<evidence type="ECO:0000256" key="1">
    <source>
        <dbReference type="ARBA" id="ARBA00001966"/>
    </source>
</evidence>
<dbReference type="PANTHER" id="PTHR43787">
    <property type="entry name" value="FEMO COFACTOR BIOSYNTHESIS PROTEIN NIFB-RELATED"/>
    <property type="match status" value="1"/>
</dbReference>
<keyword evidence="5" id="KW-0408">Iron</keyword>
<dbReference type="GO" id="GO:0003824">
    <property type="term" value="F:catalytic activity"/>
    <property type="evidence" value="ECO:0007669"/>
    <property type="project" value="InterPro"/>
</dbReference>
<dbReference type="GO" id="GO:0051539">
    <property type="term" value="F:4 iron, 4 sulfur cluster binding"/>
    <property type="evidence" value="ECO:0007669"/>
    <property type="project" value="UniProtKB-KW"/>
</dbReference>
<dbReference type="RefSeq" id="WP_221473211.1">
    <property type="nucleotide sequence ID" value="NZ_BAAAWZ010000001.1"/>
</dbReference>
<dbReference type="Proteomes" id="UP000562352">
    <property type="component" value="Unassembled WGS sequence"/>
</dbReference>
<evidence type="ECO:0000313" key="8">
    <source>
        <dbReference type="EMBL" id="MBB5961714.1"/>
    </source>
</evidence>
<evidence type="ECO:0000256" key="3">
    <source>
        <dbReference type="ARBA" id="ARBA00022691"/>
    </source>
</evidence>
<keyword evidence="3" id="KW-0949">S-adenosyl-L-methionine</keyword>
<dbReference type="PANTHER" id="PTHR43787:SF3">
    <property type="entry name" value="ARYLSULFATASE REGULATORY PROTEIN"/>
    <property type="match status" value="1"/>
</dbReference>
<reference evidence="8 9" key="1">
    <citation type="submission" date="2020-08" db="EMBL/GenBank/DDBJ databases">
        <title>Genomic Encyclopedia of Type Strains, Phase III (KMG-III): the genomes of soil and plant-associated and newly described type strains.</title>
        <authorList>
            <person name="Whitman W."/>
        </authorList>
    </citation>
    <scope>NUCLEOTIDE SEQUENCE [LARGE SCALE GENOMIC DNA]</scope>
    <source>
        <strain evidence="8 9">CECT 3303</strain>
    </source>
</reference>
<evidence type="ECO:0000259" key="7">
    <source>
        <dbReference type="PROSITE" id="PS51918"/>
    </source>
</evidence>
<evidence type="ECO:0000256" key="4">
    <source>
        <dbReference type="ARBA" id="ARBA00022723"/>
    </source>
</evidence>
<sequence length="354" mass="38623">MAARTASGEESPDDFITELGTSLRNDALHLILLPTEKCNFRCTYCYEDFSIGRMGASTVEGVKRLVDRRLDGLRFLNVSWFGGEPLLARPVVEDISAHIAAAVAERPDVEYVGDMTTNGYLLDTPAVTRLGALGIRRYQISLDGPQHIHDRTRVQAGGAGSFRRIWSNLLAIRDDPAPVDVLLRVHLTPANVPLMPEFLAEIRDTFLADARFSVILKPVERLGGPNDDAMDVVGEEEREGILAGLRSVVLGGGDGRRLQPVPDVCYASRPNSLMIRANGVVGKCTVALTDPANAIGKLRRDGTLEIDNLLLRPWLRGWESRDWTALGCPADGLPRDRTVLVQLGATRLGLGARA</sequence>
<protein>
    <recommendedName>
        <fullName evidence="7">Radical SAM core domain-containing protein</fullName>
    </recommendedName>
</protein>
<dbReference type="UniPathway" id="UPA00782"/>
<dbReference type="CDD" id="cd01335">
    <property type="entry name" value="Radical_SAM"/>
    <property type="match status" value="1"/>
</dbReference>
<dbReference type="EMBL" id="JACHJJ010000002">
    <property type="protein sequence ID" value="MBB5961714.1"/>
    <property type="molecule type" value="Genomic_DNA"/>
</dbReference>
<dbReference type="InterPro" id="IPR013785">
    <property type="entry name" value="Aldolase_TIM"/>
</dbReference>
<evidence type="ECO:0000256" key="5">
    <source>
        <dbReference type="ARBA" id="ARBA00023004"/>
    </source>
</evidence>
<dbReference type="InterPro" id="IPR058240">
    <property type="entry name" value="rSAM_sf"/>
</dbReference>
<dbReference type="SFLD" id="SFLDG01067">
    <property type="entry name" value="SPASM/twitch_domain_containing"/>
    <property type="match status" value="1"/>
</dbReference>
<keyword evidence="9" id="KW-1185">Reference proteome</keyword>
<evidence type="ECO:0000313" key="9">
    <source>
        <dbReference type="Proteomes" id="UP000562352"/>
    </source>
</evidence>
<keyword evidence="4" id="KW-0479">Metal-binding</keyword>
<comment type="caution">
    <text evidence="8">The sequence shown here is derived from an EMBL/GenBank/DDBJ whole genome shotgun (WGS) entry which is preliminary data.</text>
</comment>
<dbReference type="PROSITE" id="PS51918">
    <property type="entry name" value="RADICAL_SAM"/>
    <property type="match status" value="1"/>
</dbReference>
<accession>A0A841CZI9</accession>
<dbReference type="SUPFAM" id="SSF102114">
    <property type="entry name" value="Radical SAM enzymes"/>
    <property type="match status" value="1"/>
</dbReference>
<keyword evidence="6" id="KW-0411">Iron-sulfur</keyword>
<dbReference type="Gene3D" id="3.20.20.70">
    <property type="entry name" value="Aldolase class I"/>
    <property type="match status" value="1"/>
</dbReference>
<evidence type="ECO:0000256" key="2">
    <source>
        <dbReference type="ARBA" id="ARBA00022485"/>
    </source>
</evidence>
<proteinExistence type="predicted"/>
<keyword evidence="2" id="KW-0004">4Fe-4S</keyword>
<name>A0A841CZI9_PLAVE</name>
<dbReference type="SFLD" id="SFLDS00029">
    <property type="entry name" value="Radical_SAM"/>
    <property type="match status" value="1"/>
</dbReference>
<dbReference type="AlphaFoldDB" id="A0A841CZI9"/>
<dbReference type="GO" id="GO:0046872">
    <property type="term" value="F:metal ion binding"/>
    <property type="evidence" value="ECO:0007669"/>
    <property type="project" value="UniProtKB-KW"/>
</dbReference>
<evidence type="ECO:0000256" key="6">
    <source>
        <dbReference type="ARBA" id="ARBA00023014"/>
    </source>
</evidence>
<feature type="domain" description="Radical SAM core" evidence="7">
    <location>
        <begin position="24"/>
        <end position="254"/>
    </location>
</feature>
<dbReference type="Pfam" id="PF04055">
    <property type="entry name" value="Radical_SAM"/>
    <property type="match status" value="1"/>
</dbReference>
<dbReference type="InterPro" id="IPR007197">
    <property type="entry name" value="rSAM"/>
</dbReference>
<organism evidence="8 9">
    <name type="scientific">Planomonospora venezuelensis</name>
    <dbReference type="NCBI Taxonomy" id="1999"/>
    <lineage>
        <taxon>Bacteria</taxon>
        <taxon>Bacillati</taxon>
        <taxon>Actinomycetota</taxon>
        <taxon>Actinomycetes</taxon>
        <taxon>Streptosporangiales</taxon>
        <taxon>Streptosporangiaceae</taxon>
        <taxon>Planomonospora</taxon>
    </lineage>
</organism>
<gene>
    <name evidence="8" type="ORF">FHS22_000971</name>
</gene>
<comment type="cofactor">
    <cofactor evidence="1">
        <name>[4Fe-4S] cluster</name>
        <dbReference type="ChEBI" id="CHEBI:49883"/>
    </cofactor>
</comment>